<keyword evidence="3" id="KW-0223">Dioxygenase</keyword>
<dbReference type="InterPro" id="IPR006620">
    <property type="entry name" value="Pro_4_hyd_alph"/>
</dbReference>
<evidence type="ECO:0000256" key="5">
    <source>
        <dbReference type="ARBA" id="ARBA00023004"/>
    </source>
</evidence>
<organism evidence="8 9">
    <name type="scientific">Aphidius gifuensis</name>
    <name type="common">Parasitoid wasp</name>
    <dbReference type="NCBI Taxonomy" id="684658"/>
    <lineage>
        <taxon>Eukaryota</taxon>
        <taxon>Metazoa</taxon>
        <taxon>Ecdysozoa</taxon>
        <taxon>Arthropoda</taxon>
        <taxon>Hexapoda</taxon>
        <taxon>Insecta</taxon>
        <taxon>Pterygota</taxon>
        <taxon>Neoptera</taxon>
        <taxon>Endopterygota</taxon>
        <taxon>Hymenoptera</taxon>
        <taxon>Apocrita</taxon>
        <taxon>Ichneumonoidea</taxon>
        <taxon>Braconidae</taxon>
        <taxon>Aphidiinae</taxon>
        <taxon>Aphidius</taxon>
    </lineage>
</organism>
<dbReference type="PANTHER" id="PTHR14650:SF1">
    <property type="entry name" value="2-OXOGLUTARATE AND IRON-DEPENDENT OXYGENASE DOMAIN-CONTAINING PROTEIN 3"/>
    <property type="match status" value="1"/>
</dbReference>
<evidence type="ECO:0000259" key="7">
    <source>
        <dbReference type="PROSITE" id="PS51471"/>
    </source>
</evidence>
<keyword evidence="4" id="KW-0560">Oxidoreductase</keyword>
<protein>
    <recommendedName>
        <fullName evidence="7">Fe2OG dioxygenase domain-containing protein</fullName>
    </recommendedName>
</protein>
<keyword evidence="2" id="KW-0479">Metal-binding</keyword>
<name>A0A834XSF9_APHGI</name>
<evidence type="ECO:0000256" key="3">
    <source>
        <dbReference type="ARBA" id="ARBA00022964"/>
    </source>
</evidence>
<evidence type="ECO:0000256" key="4">
    <source>
        <dbReference type="ARBA" id="ARBA00023002"/>
    </source>
</evidence>
<dbReference type="GO" id="GO:0031418">
    <property type="term" value="F:L-ascorbic acid binding"/>
    <property type="evidence" value="ECO:0007669"/>
    <property type="project" value="InterPro"/>
</dbReference>
<dbReference type="AlphaFoldDB" id="A0A834XSF9"/>
<dbReference type="EMBL" id="JACMRX010000004">
    <property type="protein sequence ID" value="KAF7991341.1"/>
    <property type="molecule type" value="Genomic_DNA"/>
</dbReference>
<dbReference type="GO" id="GO:0016705">
    <property type="term" value="F:oxidoreductase activity, acting on paired donors, with incorporation or reduction of molecular oxygen"/>
    <property type="evidence" value="ECO:0007669"/>
    <property type="project" value="InterPro"/>
</dbReference>
<feature type="region of interest" description="Disordered" evidence="6">
    <location>
        <begin position="1"/>
        <end position="21"/>
    </location>
</feature>
<gene>
    <name evidence="8" type="ORF">HCN44_002903</name>
</gene>
<dbReference type="Pfam" id="PF13640">
    <property type="entry name" value="2OG-FeII_Oxy_3"/>
    <property type="match status" value="1"/>
</dbReference>
<dbReference type="GO" id="GO:0016020">
    <property type="term" value="C:membrane"/>
    <property type="evidence" value="ECO:0007669"/>
    <property type="project" value="TreeGrafter"/>
</dbReference>
<sequence length="311" mass="35334">MSQDSKKLKRKNSKEVELSNEKLSKPKYGRVPSFPHQKIWSRCILMIGVVTIVWYNSKAGKEIIFAKQKDVISMKNQIIECSNDFKNDLIKYPKCMPDKCARIVTDELITSSETNVLLNIAIDGLKYGGSDGGASILDLHSGALSKGSTFINIYSIKKAQKLFTHNDFSVYKNVKNKIQHAIAHHFGIDVNKLYLTKPTFFSRINNKPAKTTHDEYWLPHVDKITYEHFHYTSLLYLNDFDKDFQGGRFIFIDKHNVNTTIEPRKGRVSMFTSGSENLHAVERVTSGTRYALTISFTCNIEAGITDPVLIG</sequence>
<feature type="domain" description="Fe2OG dioxygenase" evidence="7">
    <location>
        <begin position="197"/>
        <end position="300"/>
    </location>
</feature>
<dbReference type="GO" id="GO:0051213">
    <property type="term" value="F:dioxygenase activity"/>
    <property type="evidence" value="ECO:0007669"/>
    <property type="project" value="UniProtKB-KW"/>
</dbReference>
<dbReference type="InterPro" id="IPR044862">
    <property type="entry name" value="Pro_4_hyd_alph_FE2OG_OXY"/>
</dbReference>
<reference evidence="8 9" key="1">
    <citation type="submission" date="2020-08" db="EMBL/GenBank/DDBJ databases">
        <title>Aphidius gifuensis genome sequencing and assembly.</title>
        <authorList>
            <person name="Du Z."/>
        </authorList>
    </citation>
    <scope>NUCLEOTIDE SEQUENCE [LARGE SCALE GENOMIC DNA]</scope>
    <source>
        <strain evidence="8">YNYX2018</strain>
        <tissue evidence="8">Adults</tissue>
    </source>
</reference>
<evidence type="ECO:0000256" key="2">
    <source>
        <dbReference type="ARBA" id="ARBA00022723"/>
    </source>
</evidence>
<evidence type="ECO:0000256" key="1">
    <source>
        <dbReference type="ARBA" id="ARBA00001961"/>
    </source>
</evidence>
<evidence type="ECO:0000313" key="9">
    <source>
        <dbReference type="Proteomes" id="UP000639338"/>
    </source>
</evidence>
<keyword evidence="5" id="KW-0408">Iron</keyword>
<dbReference type="PANTHER" id="PTHR14650">
    <property type="entry name" value="PROLYL HYDROXYLASE-RELATED"/>
    <property type="match status" value="1"/>
</dbReference>
<dbReference type="Gene3D" id="2.60.120.620">
    <property type="entry name" value="q2cbj1_9rhob like domain"/>
    <property type="match status" value="1"/>
</dbReference>
<dbReference type="PROSITE" id="PS51471">
    <property type="entry name" value="FE2OG_OXY"/>
    <property type="match status" value="1"/>
</dbReference>
<keyword evidence="9" id="KW-1185">Reference proteome</keyword>
<dbReference type="Proteomes" id="UP000639338">
    <property type="component" value="Unassembled WGS sequence"/>
</dbReference>
<evidence type="ECO:0000256" key="6">
    <source>
        <dbReference type="SAM" id="MobiDB-lite"/>
    </source>
</evidence>
<comment type="cofactor">
    <cofactor evidence="1">
        <name>L-ascorbate</name>
        <dbReference type="ChEBI" id="CHEBI:38290"/>
    </cofactor>
</comment>
<dbReference type="SMART" id="SM00702">
    <property type="entry name" value="P4Hc"/>
    <property type="match status" value="1"/>
</dbReference>
<dbReference type="InterPro" id="IPR039210">
    <property type="entry name" value="OGFOD3"/>
</dbReference>
<comment type="caution">
    <text evidence="8">The sequence shown here is derived from an EMBL/GenBank/DDBJ whole genome shotgun (WGS) entry which is preliminary data.</text>
</comment>
<accession>A0A834XSF9</accession>
<dbReference type="OrthoDB" id="427071at2759"/>
<dbReference type="GO" id="GO:0005506">
    <property type="term" value="F:iron ion binding"/>
    <property type="evidence" value="ECO:0007669"/>
    <property type="project" value="InterPro"/>
</dbReference>
<evidence type="ECO:0000313" key="8">
    <source>
        <dbReference type="EMBL" id="KAF7991341.1"/>
    </source>
</evidence>
<dbReference type="InterPro" id="IPR005123">
    <property type="entry name" value="Oxoglu/Fe-dep_dioxygenase_dom"/>
</dbReference>
<proteinExistence type="predicted"/>